<protein>
    <recommendedName>
        <fullName evidence="4">DUF222 domain-containing protein</fullName>
    </recommendedName>
</protein>
<organism evidence="2 3">
    <name type="scientific">Nocardioides massiliensis</name>
    <dbReference type="NCBI Taxonomy" id="1325935"/>
    <lineage>
        <taxon>Bacteria</taxon>
        <taxon>Bacillati</taxon>
        <taxon>Actinomycetota</taxon>
        <taxon>Actinomycetes</taxon>
        <taxon>Propionibacteriales</taxon>
        <taxon>Nocardioidaceae</taxon>
        <taxon>Nocardioides</taxon>
    </lineage>
</organism>
<evidence type="ECO:0000313" key="2">
    <source>
        <dbReference type="EMBL" id="MDP9820381.1"/>
    </source>
</evidence>
<sequence length="215" mass="23467">MSDRSVGDTTDPTDAGTATPPNPFQRPETPEFTETAGTFSFEDVLRVLRRPERVVTIDLRGDLAGEERALLEELTTLVNYKGEVNAEASVAEQGRAVAVAERLRQIAAARRKDAWRVKLRGLDSDAYAAFVRRHQPKKSDDRAGWTAYSDKLIAACAVEPELTEDQVRQLRGKLADGQIGALANAAQSACTQDGVDVPKLPGFSQTLLEQGSDER</sequence>
<dbReference type="RefSeq" id="WP_068125073.1">
    <property type="nucleotide sequence ID" value="NZ_CCXJ01000797.2"/>
</dbReference>
<accession>A0ABT9NJ47</accession>
<evidence type="ECO:0000313" key="3">
    <source>
        <dbReference type="Proteomes" id="UP001240447"/>
    </source>
</evidence>
<dbReference type="Proteomes" id="UP001240447">
    <property type="component" value="Unassembled WGS sequence"/>
</dbReference>
<reference evidence="2 3" key="1">
    <citation type="submission" date="2023-07" db="EMBL/GenBank/DDBJ databases">
        <title>Sequencing the genomes of 1000 actinobacteria strains.</title>
        <authorList>
            <person name="Klenk H.-P."/>
        </authorList>
    </citation>
    <scope>NUCLEOTIDE SEQUENCE [LARGE SCALE GENOMIC DNA]</scope>
    <source>
        <strain evidence="2 3">GD13</strain>
    </source>
</reference>
<evidence type="ECO:0000256" key="1">
    <source>
        <dbReference type="SAM" id="MobiDB-lite"/>
    </source>
</evidence>
<gene>
    <name evidence="2" type="ORF">J2S59_000190</name>
</gene>
<evidence type="ECO:0008006" key="4">
    <source>
        <dbReference type="Google" id="ProtNLM"/>
    </source>
</evidence>
<feature type="compositionally biased region" description="Low complexity" evidence="1">
    <location>
        <begin position="7"/>
        <end position="19"/>
    </location>
</feature>
<feature type="region of interest" description="Disordered" evidence="1">
    <location>
        <begin position="1"/>
        <end position="36"/>
    </location>
</feature>
<keyword evidence="3" id="KW-1185">Reference proteome</keyword>
<comment type="caution">
    <text evidence="2">The sequence shown here is derived from an EMBL/GenBank/DDBJ whole genome shotgun (WGS) entry which is preliminary data.</text>
</comment>
<dbReference type="EMBL" id="JAUSQM010000001">
    <property type="protein sequence ID" value="MDP9820381.1"/>
    <property type="molecule type" value="Genomic_DNA"/>
</dbReference>
<proteinExistence type="predicted"/>
<name>A0ABT9NJ47_9ACTN</name>